<proteinExistence type="predicted"/>
<dbReference type="Proteomes" id="UP001396334">
    <property type="component" value="Unassembled WGS sequence"/>
</dbReference>
<evidence type="ECO:0000313" key="2">
    <source>
        <dbReference type="Proteomes" id="UP001396334"/>
    </source>
</evidence>
<gene>
    <name evidence="1" type="ORF">V6N11_030384</name>
</gene>
<protein>
    <submittedName>
        <fullName evidence="1">Uncharacterized protein</fullName>
    </submittedName>
</protein>
<dbReference type="EMBL" id="JBBPBN010000057">
    <property type="protein sequence ID" value="KAK8989016.1"/>
    <property type="molecule type" value="Genomic_DNA"/>
</dbReference>
<accession>A0ABR2PKS7</accession>
<organism evidence="1 2">
    <name type="scientific">Hibiscus sabdariffa</name>
    <name type="common">roselle</name>
    <dbReference type="NCBI Taxonomy" id="183260"/>
    <lineage>
        <taxon>Eukaryota</taxon>
        <taxon>Viridiplantae</taxon>
        <taxon>Streptophyta</taxon>
        <taxon>Embryophyta</taxon>
        <taxon>Tracheophyta</taxon>
        <taxon>Spermatophyta</taxon>
        <taxon>Magnoliopsida</taxon>
        <taxon>eudicotyledons</taxon>
        <taxon>Gunneridae</taxon>
        <taxon>Pentapetalae</taxon>
        <taxon>rosids</taxon>
        <taxon>malvids</taxon>
        <taxon>Malvales</taxon>
        <taxon>Malvaceae</taxon>
        <taxon>Malvoideae</taxon>
        <taxon>Hibiscus</taxon>
    </lineage>
</organism>
<comment type="caution">
    <text evidence="1">The sequence shown here is derived from an EMBL/GenBank/DDBJ whole genome shotgun (WGS) entry which is preliminary data.</text>
</comment>
<evidence type="ECO:0000313" key="1">
    <source>
        <dbReference type="EMBL" id="KAK8989016.1"/>
    </source>
</evidence>
<name>A0ABR2PKS7_9ROSI</name>
<sequence length="133" mass="14958">MGRQKGMLWFCLKANCIIGWWEWDDHILSRLHSGEGFYRNKPKLGGCADSLSVAQYFLVPSAYGTFLFTFGGFKSAIMPLFLHLTCMTIDISHQDLNLLDNGTSDFLPSFVQALLISPTRQANANASRRSYSI</sequence>
<reference evidence="1 2" key="1">
    <citation type="journal article" date="2024" name="G3 (Bethesda)">
        <title>Genome assembly of Hibiscus sabdariffa L. provides insights into metabolisms of medicinal natural products.</title>
        <authorList>
            <person name="Kim T."/>
        </authorList>
    </citation>
    <scope>NUCLEOTIDE SEQUENCE [LARGE SCALE GENOMIC DNA]</scope>
    <source>
        <strain evidence="1">TK-2024</strain>
        <tissue evidence="1">Old leaves</tissue>
    </source>
</reference>
<keyword evidence="2" id="KW-1185">Reference proteome</keyword>